<accession>A0ABV9N0E9</accession>
<dbReference type="RefSeq" id="WP_387960086.1">
    <property type="nucleotide sequence ID" value="NZ_JBHSGP010000004.1"/>
</dbReference>
<organism evidence="2 3">
    <name type="scientific">Geojedonia litorea</name>
    <dbReference type="NCBI Taxonomy" id="1268269"/>
    <lineage>
        <taxon>Bacteria</taxon>
        <taxon>Pseudomonadati</taxon>
        <taxon>Bacteroidota</taxon>
        <taxon>Flavobacteriia</taxon>
        <taxon>Flavobacteriales</taxon>
        <taxon>Flavobacteriaceae</taxon>
        <taxon>Geojedonia</taxon>
    </lineage>
</organism>
<keyword evidence="1" id="KW-0732">Signal</keyword>
<keyword evidence="3" id="KW-1185">Reference proteome</keyword>
<sequence>MKKTILLSLFLCCFSLCFSQNEASNWYFGENAGLTFNLNANSIAVQSNGQLNTREGCASISDSSGNLLFYTDGTSVWNRNHLVMNNGFGLYGDASSTQSAIIVPKPEDPNIFYVFTVDNNIDRQNFGLNYSEVDMSLDGGLGAVTSKNINLLAICSEKITAVLKDCITKSIWVVTLASIDGFGEPFDTYHAFEVNTLGVNSTSVKSTFNLNVTDNRGYLKLSPDGTKVASANSQDGLYIYDFDTDTGLLTNQQSLFISSSSNRPYGVEFSPNSQLLYVHSSNDFFDRQDPNNANNPANHRSTLTQFNLMEANIQSSEITLDDRQLYRGGLQLGPDGKIYRALSATYNQGLPNLGVINNPNSIGLASNYIHNAINLSPNNSSQGLPPFIASFFNSEIDIIKNGQSSISLELCDGDSYMLISENLPGATYSWTFNGTPLTESDFDLEIFQEGHYEVYIEPNNGDCAFEGQAYVTYNENPEAFDTIIIQCDEDGFPDGYTTFNINQAFDAITGGANDRSIDYYQSLNDANNDTNAINGNAFSNTQNPQTIFAKVFNTNTGCSTIAQVTLEVSLTNSNDATLEVCDDDGTEDGFRAFTLSDANADVLAGLPPGLDIAYYQTYNDALLEQNVLPNTFTNTTAYSQTIFARVENANACYGISEVQLTVFELPNIETTFETLYCLNFFPQTLTLTGGVIGDSPNNYYYSWSTGETTSTIRVNAIGTYTVTVTNTNGCSKNRTITVLPSNIATIANINVVDATSNNSIVVLVTGEGDYEYALDNPNSLYQDSNTFENVRAGLHTVYVRDKNNCGIVSEQVSVIGFPKFFTPNNDGFNDTWQVDGISAQFQAKSIIYIYDRYGKLLKELNPIGPGWDGTFHGDPLPTNDYWFEVTLQDGRLFKSHFTLKQ</sequence>
<dbReference type="Pfam" id="PF13585">
    <property type="entry name" value="CHU_C"/>
    <property type="match status" value="1"/>
</dbReference>
<evidence type="ECO:0000313" key="3">
    <source>
        <dbReference type="Proteomes" id="UP001595953"/>
    </source>
</evidence>
<evidence type="ECO:0000313" key="2">
    <source>
        <dbReference type="EMBL" id="MFC4720894.1"/>
    </source>
</evidence>
<dbReference type="InterPro" id="IPR026341">
    <property type="entry name" value="T9SS_type_B"/>
</dbReference>
<dbReference type="Proteomes" id="UP001595953">
    <property type="component" value="Unassembled WGS sequence"/>
</dbReference>
<protein>
    <submittedName>
        <fullName evidence="2">T9SS type B sorting domain-containing protein</fullName>
    </submittedName>
</protein>
<comment type="caution">
    <text evidence="2">The sequence shown here is derived from an EMBL/GenBank/DDBJ whole genome shotgun (WGS) entry which is preliminary data.</text>
</comment>
<dbReference type="NCBIfam" id="TIGR04131">
    <property type="entry name" value="Bac_Flav_CTERM"/>
    <property type="match status" value="1"/>
</dbReference>
<name>A0ABV9N0E9_9FLAO</name>
<proteinExistence type="predicted"/>
<dbReference type="InterPro" id="IPR015943">
    <property type="entry name" value="WD40/YVTN_repeat-like_dom_sf"/>
</dbReference>
<dbReference type="SUPFAM" id="SSF75011">
    <property type="entry name" value="3-carboxy-cis,cis-mucoante lactonizing enzyme"/>
    <property type="match status" value="1"/>
</dbReference>
<evidence type="ECO:0000256" key="1">
    <source>
        <dbReference type="SAM" id="SignalP"/>
    </source>
</evidence>
<gene>
    <name evidence="2" type="ORF">ACFO5O_01065</name>
</gene>
<dbReference type="Gene3D" id="2.130.10.10">
    <property type="entry name" value="YVTN repeat-like/Quinoprotein amine dehydrogenase"/>
    <property type="match status" value="1"/>
</dbReference>
<dbReference type="EMBL" id="JBHSGP010000004">
    <property type="protein sequence ID" value="MFC4720894.1"/>
    <property type="molecule type" value="Genomic_DNA"/>
</dbReference>
<feature type="chain" id="PRO_5047342745" evidence="1">
    <location>
        <begin position="24"/>
        <end position="901"/>
    </location>
</feature>
<feature type="signal peptide" evidence="1">
    <location>
        <begin position="1"/>
        <end position="23"/>
    </location>
</feature>
<reference evidence="3" key="1">
    <citation type="journal article" date="2019" name="Int. J. Syst. Evol. Microbiol.">
        <title>The Global Catalogue of Microorganisms (GCM) 10K type strain sequencing project: providing services to taxonomists for standard genome sequencing and annotation.</title>
        <authorList>
            <consortium name="The Broad Institute Genomics Platform"/>
            <consortium name="The Broad Institute Genome Sequencing Center for Infectious Disease"/>
            <person name="Wu L."/>
            <person name="Ma J."/>
        </authorList>
    </citation>
    <scope>NUCLEOTIDE SEQUENCE [LARGE SCALE GENOMIC DNA]</scope>
    <source>
        <strain evidence="3">CCUG 63682</strain>
    </source>
</reference>